<name>A0ABP4BZG7_9ACTN</name>
<comment type="caution">
    <text evidence="2">The sequence shown here is derived from an EMBL/GenBank/DDBJ whole genome shotgun (WGS) entry which is preliminary data.</text>
</comment>
<dbReference type="Pfam" id="PF14028">
    <property type="entry name" value="Lant_dehydr_C"/>
    <property type="match status" value="1"/>
</dbReference>
<evidence type="ECO:0000259" key="1">
    <source>
        <dbReference type="Pfam" id="PF14028"/>
    </source>
</evidence>
<evidence type="ECO:0000313" key="3">
    <source>
        <dbReference type="Proteomes" id="UP001500665"/>
    </source>
</evidence>
<keyword evidence="3" id="KW-1185">Reference proteome</keyword>
<reference evidence="3" key="1">
    <citation type="journal article" date="2019" name="Int. J. Syst. Evol. Microbiol.">
        <title>The Global Catalogue of Microorganisms (GCM) 10K type strain sequencing project: providing services to taxonomists for standard genome sequencing and annotation.</title>
        <authorList>
            <consortium name="The Broad Institute Genomics Platform"/>
            <consortium name="The Broad Institute Genome Sequencing Center for Infectious Disease"/>
            <person name="Wu L."/>
            <person name="Ma J."/>
        </authorList>
    </citation>
    <scope>NUCLEOTIDE SEQUENCE [LARGE SCALE GENOMIC DNA]</scope>
    <source>
        <strain evidence="3">JCM 10696</strain>
    </source>
</reference>
<dbReference type="EMBL" id="BAAAHH010000017">
    <property type="protein sequence ID" value="GAA0956182.1"/>
    <property type="molecule type" value="Genomic_DNA"/>
</dbReference>
<protein>
    <recommendedName>
        <fullName evidence="1">Thiopeptide-type bacteriocin biosynthesis domain-containing protein</fullName>
    </recommendedName>
</protein>
<dbReference type="InterPro" id="IPR023809">
    <property type="entry name" value="Thiopep_bacteriocin_synth_dom"/>
</dbReference>
<dbReference type="NCBIfam" id="TIGR03891">
    <property type="entry name" value="thiopep_ocin"/>
    <property type="match status" value="1"/>
</dbReference>
<organism evidence="2 3">
    <name type="scientific">Actinocorallia libanotica</name>
    <dbReference type="NCBI Taxonomy" id="46162"/>
    <lineage>
        <taxon>Bacteria</taxon>
        <taxon>Bacillati</taxon>
        <taxon>Actinomycetota</taxon>
        <taxon>Actinomycetes</taxon>
        <taxon>Streptosporangiales</taxon>
        <taxon>Thermomonosporaceae</taxon>
        <taxon>Actinocorallia</taxon>
    </lineage>
</organism>
<dbReference type="Proteomes" id="UP001500665">
    <property type="component" value="Unassembled WGS sequence"/>
</dbReference>
<accession>A0ABP4BZG7</accession>
<dbReference type="RefSeq" id="WP_344242570.1">
    <property type="nucleotide sequence ID" value="NZ_BAAAHH010000017.1"/>
</dbReference>
<evidence type="ECO:0000313" key="2">
    <source>
        <dbReference type="EMBL" id="GAA0956182.1"/>
    </source>
</evidence>
<proteinExistence type="predicted"/>
<gene>
    <name evidence="2" type="ORF">GCM10009550_41920</name>
</gene>
<sequence>MSGLVDWWWMTRTRDLIRVEADHHLTVIVRLHDRQGWAPVVRAFGAFAESLAGAGLPGQVTFASYNEHPGRYGYGDALEAVERVFATDTSAAIAQLQVARSNGISSQAVAAASMTHLAAAFAPDPATGYRALLARLPRGSGPVDRALATHVHQFADPTDGYRAVRELPDGSALAEAWSDRDTALADYHRAVSEQREADNVLRSLLHEHHRRAVIIDTEVERDTCRLARAAAMRRLALVGAVR</sequence>
<feature type="domain" description="Thiopeptide-type bacteriocin biosynthesis" evidence="1">
    <location>
        <begin position="21"/>
        <end position="229"/>
    </location>
</feature>